<feature type="domain" description="Helicase ATP-binding" evidence="13">
    <location>
        <begin position="304"/>
        <end position="471"/>
    </location>
</feature>
<organism evidence="15 16">
    <name type="scientific">Pseudopedobacter saltans</name>
    <dbReference type="NCBI Taxonomy" id="151895"/>
    <lineage>
        <taxon>Bacteria</taxon>
        <taxon>Pseudomonadati</taxon>
        <taxon>Bacteroidota</taxon>
        <taxon>Sphingobacteriia</taxon>
        <taxon>Sphingobacteriales</taxon>
        <taxon>Sphingobacteriaceae</taxon>
        <taxon>Pseudopedobacter</taxon>
    </lineage>
</organism>
<evidence type="ECO:0000256" key="9">
    <source>
        <dbReference type="ARBA" id="ARBA00023125"/>
    </source>
</evidence>
<dbReference type="Pfam" id="PF17764">
    <property type="entry name" value="PriA_3primeBD"/>
    <property type="match status" value="1"/>
</dbReference>
<keyword evidence="2 12" id="KW-0235">DNA replication</keyword>
<feature type="binding site" evidence="12">
    <location>
        <position position="564"/>
    </location>
    <ligand>
        <name>Zn(2+)</name>
        <dbReference type="ChEBI" id="CHEBI:29105"/>
        <label>2</label>
    </ligand>
</feature>
<dbReference type="SUPFAM" id="SSF52540">
    <property type="entry name" value="P-loop containing nucleoside triphosphate hydrolases"/>
    <property type="match status" value="2"/>
</dbReference>
<dbReference type="InterPro" id="IPR011545">
    <property type="entry name" value="DEAD/DEAH_box_helicase_dom"/>
</dbReference>
<evidence type="ECO:0000259" key="14">
    <source>
        <dbReference type="PROSITE" id="PS51194"/>
    </source>
</evidence>
<keyword evidence="9 12" id="KW-0238">DNA-binding</keyword>
<dbReference type="InterPro" id="IPR001650">
    <property type="entry name" value="Helicase_C-like"/>
</dbReference>
<accession>A0A2W5GZC0</accession>
<feature type="binding site" evidence="12">
    <location>
        <position position="537"/>
    </location>
    <ligand>
        <name>Zn(2+)</name>
        <dbReference type="ChEBI" id="CHEBI:29105"/>
        <label>1</label>
    </ligand>
</feature>
<dbReference type="Pfam" id="PF00270">
    <property type="entry name" value="DEAD"/>
    <property type="match status" value="1"/>
</dbReference>
<dbReference type="EC" id="5.6.2.4" evidence="12"/>
<gene>
    <name evidence="12 15" type="primary">priA</name>
    <name evidence="15" type="ORF">DI598_09450</name>
</gene>
<dbReference type="HAMAP" id="MF_00983">
    <property type="entry name" value="PriA"/>
    <property type="match status" value="1"/>
</dbReference>
<dbReference type="InterPro" id="IPR042115">
    <property type="entry name" value="PriA_3primeBD_sf"/>
</dbReference>
<dbReference type="GO" id="GO:0043138">
    <property type="term" value="F:3'-5' DNA helicase activity"/>
    <property type="evidence" value="ECO:0007669"/>
    <property type="project" value="UniProtKB-EC"/>
</dbReference>
<feature type="binding site" evidence="12">
    <location>
        <position position="577"/>
    </location>
    <ligand>
        <name>Zn(2+)</name>
        <dbReference type="ChEBI" id="CHEBI:29105"/>
        <label>1</label>
    </ligand>
</feature>
<dbReference type="Pfam" id="PF00271">
    <property type="entry name" value="Helicase_C"/>
    <property type="match status" value="1"/>
</dbReference>
<evidence type="ECO:0000256" key="6">
    <source>
        <dbReference type="ARBA" id="ARBA00022806"/>
    </source>
</evidence>
<dbReference type="InterPro" id="IPR040498">
    <property type="entry name" value="PriA_CRR"/>
</dbReference>
<dbReference type="EMBL" id="QFOI01000147">
    <property type="protein sequence ID" value="PZP48772.1"/>
    <property type="molecule type" value="Genomic_DNA"/>
</dbReference>
<comment type="catalytic activity">
    <reaction evidence="12">
        <text>Couples ATP hydrolysis with the unwinding of duplex DNA by translocating in the 3'-5' direction.</text>
        <dbReference type="EC" id="5.6.2.4"/>
    </reaction>
</comment>
<evidence type="ECO:0000313" key="15">
    <source>
        <dbReference type="EMBL" id="PZP48772.1"/>
    </source>
</evidence>
<dbReference type="InterPro" id="IPR041236">
    <property type="entry name" value="PriA_C"/>
</dbReference>
<dbReference type="PANTHER" id="PTHR30580:SF0">
    <property type="entry name" value="PRIMOSOMAL PROTEIN N"/>
    <property type="match status" value="1"/>
</dbReference>
<dbReference type="GO" id="GO:0006270">
    <property type="term" value="P:DNA replication initiation"/>
    <property type="evidence" value="ECO:0007669"/>
    <property type="project" value="TreeGrafter"/>
</dbReference>
<dbReference type="GO" id="GO:0006302">
    <property type="term" value="P:double-strand break repair"/>
    <property type="evidence" value="ECO:0007669"/>
    <property type="project" value="InterPro"/>
</dbReference>
<keyword evidence="8 12" id="KW-0067">ATP-binding</keyword>
<dbReference type="InterPro" id="IPR027417">
    <property type="entry name" value="P-loop_NTPase"/>
</dbReference>
<dbReference type="CDD" id="cd17929">
    <property type="entry name" value="DEXHc_priA"/>
    <property type="match status" value="1"/>
</dbReference>
<sequence>MQKAGFKELSNTFSITYAEIIVPLHLPQNYTWVIPEKWLSKITPGIRVEVSIRNKKYTGIVKRLFHEKPVGFQPLPILGVIDDEPLLHEQQLALWRWISAYYMCSEGDIMQAAIPANMKLSSETILLWNDNFDDEDLSYLSDEEFIVAEALSIKKELKFTEIQKLLDATRIYPIVKKLMDQHIGFVWEDLKEKYKEKRENFVFLQAQYQEEKHLQDLFENLGKAPKQMELLLAFIHLQKTEGLVKQPDLLKKANASHAQLKSLVDKGVLLTEKRVVDRFPSIDFLPKIDIQLSSAQQVTFDSINASFETQNVTLLHGVTSSGKTEIYIKLIDRYLQLGKQVLYMLPEIALTAQIINRLRKHFGNSIVIYHSKFNANERVEIWNKVKSGEAKIVLGARSSILLPFKDLGLIVVDEEHDSSYKQTEPAPRYHARDTAIYYVSLFGAKVLLGSATPSLESYYNSLQGKYGLVQLSERFGQVQMPNIEIVDIKLFPKEKEENIIVYPPLKNKIDEVLRLKQQVILFQNRRGYSPYVQCAACGWIPECGNCNVSLTWHKSKNKLSCHYCGSEYPVVHTCPACGSHHFIQKNFGTEQIEEIVEETFPKAEVARMDLDSIRGKHGHEALIGHFENKKIDILVGTQMVVKGLDFENVQLVGILDADSILGFTDFRVNERAFQLMEQVSGRAGRRDGQGEVMIQVRNTQHPVLQFVKEHDYEKMYQFEIENRRLFAYPPFTRIINIQIKHKDRKTAEEAAKMLVQSLAINYMEYLSGPAEPVVNRIRNQYLWDVMLKLPKDTALINQCKNKIMTTAGGIQSMKQFRSVMILPDVDPI</sequence>
<comment type="function">
    <text evidence="12">Initiates the restart of stalled replication forks, which reloads the replicative helicase on sites other than the origin of replication. Recognizes and binds to abandoned replication forks and remodels them to uncover a helicase loading site. Promotes assembly of the primosome at these replication forks.</text>
</comment>
<dbReference type="GO" id="GO:0005524">
    <property type="term" value="F:ATP binding"/>
    <property type="evidence" value="ECO:0007669"/>
    <property type="project" value="UniProtKB-UniRule"/>
</dbReference>
<keyword evidence="5 12" id="KW-0378">Hydrolase</keyword>
<dbReference type="GO" id="GO:0016887">
    <property type="term" value="F:ATP hydrolysis activity"/>
    <property type="evidence" value="ECO:0007669"/>
    <property type="project" value="RHEA"/>
</dbReference>
<dbReference type="Gene3D" id="3.40.1440.60">
    <property type="entry name" value="PriA, 3(prime) DNA-binding domain"/>
    <property type="match status" value="1"/>
</dbReference>
<dbReference type="SMART" id="SM00487">
    <property type="entry name" value="DEXDc"/>
    <property type="match status" value="1"/>
</dbReference>
<dbReference type="GO" id="GO:0006269">
    <property type="term" value="P:DNA replication, synthesis of primer"/>
    <property type="evidence" value="ECO:0007669"/>
    <property type="project" value="UniProtKB-KW"/>
</dbReference>
<evidence type="ECO:0000256" key="10">
    <source>
        <dbReference type="ARBA" id="ARBA00023235"/>
    </source>
</evidence>
<dbReference type="Gene3D" id="3.40.50.300">
    <property type="entry name" value="P-loop containing nucleotide triphosphate hydrolases"/>
    <property type="match status" value="2"/>
</dbReference>
<dbReference type="Pfam" id="PF18319">
    <property type="entry name" value="Zn_ribbon_PriA"/>
    <property type="match status" value="1"/>
</dbReference>
<feature type="binding site" evidence="12">
    <location>
        <position position="543"/>
    </location>
    <ligand>
        <name>Zn(2+)</name>
        <dbReference type="ChEBI" id="CHEBI:29105"/>
        <label>2</label>
    </ligand>
</feature>
<evidence type="ECO:0000256" key="1">
    <source>
        <dbReference type="ARBA" id="ARBA00022515"/>
    </source>
</evidence>
<evidence type="ECO:0000256" key="11">
    <source>
        <dbReference type="ARBA" id="ARBA00048988"/>
    </source>
</evidence>
<evidence type="ECO:0000256" key="2">
    <source>
        <dbReference type="ARBA" id="ARBA00022705"/>
    </source>
</evidence>
<dbReference type="InterPro" id="IPR041222">
    <property type="entry name" value="PriA_3primeBD"/>
</dbReference>
<dbReference type="GO" id="GO:0006310">
    <property type="term" value="P:DNA recombination"/>
    <property type="evidence" value="ECO:0007669"/>
    <property type="project" value="InterPro"/>
</dbReference>
<comment type="caution">
    <text evidence="15">The sequence shown here is derived from an EMBL/GenBank/DDBJ whole genome shotgun (WGS) entry which is preliminary data.</text>
</comment>
<evidence type="ECO:0000256" key="3">
    <source>
        <dbReference type="ARBA" id="ARBA00022723"/>
    </source>
</evidence>
<feature type="binding site" evidence="12">
    <location>
        <position position="561"/>
    </location>
    <ligand>
        <name>Zn(2+)</name>
        <dbReference type="ChEBI" id="CHEBI:29105"/>
        <label>2</label>
    </ligand>
</feature>
<protein>
    <recommendedName>
        <fullName evidence="12">Replication restart protein PriA</fullName>
    </recommendedName>
    <alternativeName>
        <fullName evidence="12">ATP-dependent DNA helicase PriA</fullName>
        <ecNumber evidence="12">5.6.2.4</ecNumber>
    </alternativeName>
    <alternativeName>
        <fullName evidence="12">DNA 3'-5' helicase PriA</fullName>
    </alternativeName>
</protein>
<dbReference type="GO" id="GO:0003677">
    <property type="term" value="F:DNA binding"/>
    <property type="evidence" value="ECO:0007669"/>
    <property type="project" value="UniProtKB-UniRule"/>
</dbReference>
<dbReference type="PROSITE" id="PS51194">
    <property type="entry name" value="HELICASE_CTER"/>
    <property type="match status" value="1"/>
</dbReference>
<feature type="binding site" evidence="12">
    <location>
        <position position="534"/>
    </location>
    <ligand>
        <name>Zn(2+)</name>
        <dbReference type="ChEBI" id="CHEBI:29105"/>
        <label>1</label>
    </ligand>
</feature>
<keyword evidence="7 12" id="KW-0862">Zinc</keyword>
<keyword evidence="4 12" id="KW-0547">Nucleotide-binding</keyword>
<comment type="catalytic activity">
    <reaction evidence="11 12">
        <text>ATP + H2O = ADP + phosphate + H(+)</text>
        <dbReference type="Rhea" id="RHEA:13065"/>
        <dbReference type="ChEBI" id="CHEBI:15377"/>
        <dbReference type="ChEBI" id="CHEBI:15378"/>
        <dbReference type="ChEBI" id="CHEBI:30616"/>
        <dbReference type="ChEBI" id="CHEBI:43474"/>
        <dbReference type="ChEBI" id="CHEBI:456216"/>
        <dbReference type="EC" id="5.6.2.4"/>
    </reaction>
</comment>
<dbReference type="InterPro" id="IPR014001">
    <property type="entry name" value="Helicase_ATP-bd"/>
</dbReference>
<feature type="domain" description="Helicase C-terminal" evidence="14">
    <location>
        <begin position="569"/>
        <end position="736"/>
    </location>
</feature>
<dbReference type="FunFam" id="3.40.50.300:FF:000489">
    <property type="entry name" value="Primosome assembly protein PriA"/>
    <property type="match status" value="1"/>
</dbReference>
<evidence type="ECO:0000256" key="5">
    <source>
        <dbReference type="ARBA" id="ARBA00022801"/>
    </source>
</evidence>
<feature type="binding site" evidence="12">
    <location>
        <position position="546"/>
    </location>
    <ligand>
        <name>Zn(2+)</name>
        <dbReference type="ChEBI" id="CHEBI:29105"/>
        <label>2</label>
    </ligand>
</feature>
<comment type="subunit">
    <text evidence="12">Component of the replication restart primosome.</text>
</comment>
<dbReference type="GO" id="GO:1990077">
    <property type="term" value="C:primosome complex"/>
    <property type="evidence" value="ECO:0007669"/>
    <property type="project" value="UniProtKB-UniRule"/>
</dbReference>
<dbReference type="GO" id="GO:0008270">
    <property type="term" value="F:zinc ion binding"/>
    <property type="evidence" value="ECO:0007669"/>
    <property type="project" value="UniProtKB-UniRule"/>
</dbReference>
<evidence type="ECO:0000256" key="12">
    <source>
        <dbReference type="HAMAP-Rule" id="MF_00983"/>
    </source>
</evidence>
<evidence type="ECO:0000256" key="8">
    <source>
        <dbReference type="ARBA" id="ARBA00022840"/>
    </source>
</evidence>
<comment type="similarity">
    <text evidence="12">Belongs to the helicase family. PriA subfamily.</text>
</comment>
<keyword evidence="1 12" id="KW-0639">Primosome</keyword>
<feature type="binding site" evidence="12">
    <location>
        <position position="574"/>
    </location>
    <ligand>
        <name>Zn(2+)</name>
        <dbReference type="ChEBI" id="CHEBI:29105"/>
        <label>1</label>
    </ligand>
</feature>
<comment type="cofactor">
    <cofactor evidence="12">
        <name>Zn(2+)</name>
        <dbReference type="ChEBI" id="CHEBI:29105"/>
    </cofactor>
    <text evidence="12">Binds 2 zinc ions per subunit.</text>
</comment>
<dbReference type="NCBIfam" id="TIGR00595">
    <property type="entry name" value="priA"/>
    <property type="match status" value="1"/>
</dbReference>
<keyword evidence="10 12" id="KW-0413">Isomerase</keyword>
<dbReference type="Pfam" id="PF18074">
    <property type="entry name" value="PriA_C"/>
    <property type="match status" value="1"/>
</dbReference>
<proteinExistence type="inferred from homology"/>
<evidence type="ECO:0000259" key="13">
    <source>
        <dbReference type="PROSITE" id="PS51192"/>
    </source>
</evidence>
<evidence type="ECO:0000313" key="16">
    <source>
        <dbReference type="Proteomes" id="UP000249645"/>
    </source>
</evidence>
<keyword evidence="6 12" id="KW-0347">Helicase</keyword>
<evidence type="ECO:0000256" key="4">
    <source>
        <dbReference type="ARBA" id="ARBA00022741"/>
    </source>
</evidence>
<dbReference type="InterPro" id="IPR005259">
    <property type="entry name" value="PriA"/>
</dbReference>
<dbReference type="PROSITE" id="PS51192">
    <property type="entry name" value="HELICASE_ATP_BIND_1"/>
    <property type="match status" value="1"/>
</dbReference>
<dbReference type="AlphaFoldDB" id="A0A2W5GZC0"/>
<evidence type="ECO:0000256" key="7">
    <source>
        <dbReference type="ARBA" id="ARBA00022833"/>
    </source>
</evidence>
<name>A0A2W5GZC0_9SPHI</name>
<dbReference type="Proteomes" id="UP000249645">
    <property type="component" value="Unassembled WGS sequence"/>
</dbReference>
<dbReference type="SMART" id="SM00490">
    <property type="entry name" value="HELICc"/>
    <property type="match status" value="1"/>
</dbReference>
<reference evidence="15 16" key="1">
    <citation type="submission" date="2017-11" db="EMBL/GenBank/DDBJ databases">
        <title>Infants hospitalized years apart are colonized by the same room-sourced microbial strains.</title>
        <authorList>
            <person name="Brooks B."/>
            <person name="Olm M.R."/>
            <person name="Firek B.A."/>
            <person name="Baker R."/>
            <person name="Thomas B.C."/>
            <person name="Morowitz M.J."/>
            <person name="Banfield J.F."/>
        </authorList>
    </citation>
    <scope>NUCLEOTIDE SEQUENCE [LARGE SCALE GENOMIC DNA]</scope>
    <source>
        <strain evidence="15">S2_009_000_R2_76</strain>
    </source>
</reference>
<dbReference type="CDD" id="cd18804">
    <property type="entry name" value="SF2_C_priA"/>
    <property type="match status" value="1"/>
</dbReference>
<dbReference type="PANTHER" id="PTHR30580">
    <property type="entry name" value="PRIMOSOMAL PROTEIN N"/>
    <property type="match status" value="1"/>
</dbReference>
<keyword evidence="3 12" id="KW-0479">Metal-binding</keyword>